<keyword evidence="5 10" id="KW-0547">Nucleotide-binding</keyword>
<reference evidence="14" key="1">
    <citation type="submission" date="2025-08" db="UniProtKB">
        <authorList>
            <consortium name="RefSeq"/>
        </authorList>
    </citation>
    <scope>IDENTIFICATION</scope>
    <source>
        <tissue evidence="14">Gonads</tissue>
    </source>
</reference>
<keyword evidence="3" id="KW-0723">Serine/threonine-protein kinase</keyword>
<keyword evidence="14" id="KW-0675">Receptor</keyword>
<evidence type="ECO:0000256" key="4">
    <source>
        <dbReference type="ARBA" id="ARBA00022679"/>
    </source>
</evidence>
<dbReference type="RefSeq" id="XP_013382080.1">
    <property type="nucleotide sequence ID" value="XM_013526626.2"/>
</dbReference>
<dbReference type="PROSITE" id="PS00107">
    <property type="entry name" value="PROTEIN_KINASE_ATP"/>
    <property type="match status" value="1"/>
</dbReference>
<evidence type="ECO:0000256" key="2">
    <source>
        <dbReference type="ARBA" id="ARBA00012513"/>
    </source>
</evidence>
<dbReference type="PROSITE" id="PS00108">
    <property type="entry name" value="PROTEIN_KINASE_ST"/>
    <property type="match status" value="1"/>
</dbReference>
<protein>
    <recommendedName>
        <fullName evidence="2">non-specific serine/threonine protein kinase</fullName>
        <ecNumber evidence="2">2.7.11.1</ecNumber>
    </recommendedName>
</protein>
<keyword evidence="4" id="KW-0808">Transferase</keyword>
<feature type="binding site" evidence="10">
    <location>
        <position position="345"/>
    </location>
    <ligand>
        <name>ATP</name>
        <dbReference type="ChEBI" id="CHEBI:30616"/>
    </ligand>
</feature>
<dbReference type="Proteomes" id="UP000085678">
    <property type="component" value="Unplaced"/>
</dbReference>
<evidence type="ECO:0000256" key="5">
    <source>
        <dbReference type="ARBA" id="ARBA00022741"/>
    </source>
</evidence>
<keyword evidence="6 14" id="KW-0418">Kinase</keyword>
<dbReference type="OrthoDB" id="4062651at2759"/>
<organism evidence="13 14">
    <name type="scientific">Lingula anatina</name>
    <name type="common">Brachiopod</name>
    <name type="synonym">Lingula unguis</name>
    <dbReference type="NCBI Taxonomy" id="7574"/>
    <lineage>
        <taxon>Eukaryota</taxon>
        <taxon>Metazoa</taxon>
        <taxon>Spiralia</taxon>
        <taxon>Lophotrochozoa</taxon>
        <taxon>Brachiopoda</taxon>
        <taxon>Linguliformea</taxon>
        <taxon>Lingulata</taxon>
        <taxon>Lingulida</taxon>
        <taxon>Linguloidea</taxon>
        <taxon>Lingulidae</taxon>
        <taxon>Lingula</taxon>
    </lineage>
</organism>
<feature type="compositionally biased region" description="Low complexity" evidence="11">
    <location>
        <begin position="154"/>
        <end position="177"/>
    </location>
</feature>
<dbReference type="Gene3D" id="1.10.533.10">
    <property type="entry name" value="Death Domain, Fas"/>
    <property type="match status" value="1"/>
</dbReference>
<dbReference type="SUPFAM" id="SSF56112">
    <property type="entry name" value="Protein kinase-like (PK-like)"/>
    <property type="match status" value="1"/>
</dbReference>
<dbReference type="EC" id="2.7.11.1" evidence="2"/>
<dbReference type="InterPro" id="IPR017441">
    <property type="entry name" value="Protein_kinase_ATP_BS"/>
</dbReference>
<dbReference type="FunFam" id="1.10.510.10:FF:000754">
    <property type="entry name" value="Interleukin-1 receptor-associated kinase"/>
    <property type="match status" value="1"/>
</dbReference>
<dbReference type="SMART" id="SM00220">
    <property type="entry name" value="S_TKc"/>
    <property type="match status" value="1"/>
</dbReference>
<dbReference type="InParanoid" id="A0A1S3H7I9"/>
<evidence type="ECO:0000256" key="9">
    <source>
        <dbReference type="ARBA" id="ARBA00048679"/>
    </source>
</evidence>
<proteinExistence type="inferred from homology"/>
<dbReference type="InterPro" id="IPR008271">
    <property type="entry name" value="Ser/Thr_kinase_AS"/>
</dbReference>
<accession>A0A1S3H7I9</accession>
<dbReference type="InterPro" id="IPR011009">
    <property type="entry name" value="Kinase-like_dom_sf"/>
</dbReference>
<dbReference type="Pfam" id="PF00069">
    <property type="entry name" value="Pkinase"/>
    <property type="match status" value="1"/>
</dbReference>
<feature type="region of interest" description="Disordered" evidence="11">
    <location>
        <begin position="153"/>
        <end position="211"/>
    </location>
</feature>
<evidence type="ECO:0000256" key="11">
    <source>
        <dbReference type="SAM" id="MobiDB-lite"/>
    </source>
</evidence>
<evidence type="ECO:0000256" key="7">
    <source>
        <dbReference type="ARBA" id="ARBA00022840"/>
    </source>
</evidence>
<dbReference type="InterPro" id="IPR000719">
    <property type="entry name" value="Prot_kinase_dom"/>
</dbReference>
<dbReference type="STRING" id="7574.A0A1S3H7I9"/>
<dbReference type="PROSITE" id="PS50011">
    <property type="entry name" value="PROTEIN_KINASE_DOM"/>
    <property type="match status" value="1"/>
</dbReference>
<evidence type="ECO:0000256" key="8">
    <source>
        <dbReference type="ARBA" id="ARBA00047899"/>
    </source>
</evidence>
<keyword evidence="7 10" id="KW-0067">ATP-binding</keyword>
<evidence type="ECO:0000256" key="10">
    <source>
        <dbReference type="PROSITE-ProRule" id="PRU10141"/>
    </source>
</evidence>
<dbReference type="GO" id="GO:0004674">
    <property type="term" value="F:protein serine/threonine kinase activity"/>
    <property type="evidence" value="ECO:0007669"/>
    <property type="project" value="UniProtKB-KW"/>
</dbReference>
<dbReference type="PANTHER" id="PTHR27001">
    <property type="entry name" value="OS01G0253100 PROTEIN"/>
    <property type="match status" value="1"/>
</dbReference>
<evidence type="ECO:0000313" key="14">
    <source>
        <dbReference type="RefSeq" id="XP_013382080.1"/>
    </source>
</evidence>
<comment type="catalytic activity">
    <reaction evidence="8">
        <text>L-threonyl-[protein] + ATP = O-phospho-L-threonyl-[protein] + ADP + H(+)</text>
        <dbReference type="Rhea" id="RHEA:46608"/>
        <dbReference type="Rhea" id="RHEA-COMP:11060"/>
        <dbReference type="Rhea" id="RHEA-COMP:11605"/>
        <dbReference type="ChEBI" id="CHEBI:15378"/>
        <dbReference type="ChEBI" id="CHEBI:30013"/>
        <dbReference type="ChEBI" id="CHEBI:30616"/>
        <dbReference type="ChEBI" id="CHEBI:61977"/>
        <dbReference type="ChEBI" id="CHEBI:456216"/>
        <dbReference type="EC" id="2.7.11.1"/>
    </reaction>
</comment>
<evidence type="ECO:0000259" key="12">
    <source>
        <dbReference type="PROSITE" id="PS50011"/>
    </source>
</evidence>
<dbReference type="AlphaFoldDB" id="A0A1S3H7I9"/>
<dbReference type="PANTHER" id="PTHR27001:SF931">
    <property type="entry name" value="OS11G0664100 PROTEIN"/>
    <property type="match status" value="1"/>
</dbReference>
<dbReference type="Gene3D" id="3.30.200.20">
    <property type="entry name" value="Phosphorylase Kinase, domain 1"/>
    <property type="match status" value="1"/>
</dbReference>
<comment type="similarity">
    <text evidence="1">Belongs to the protein kinase superfamily. TKL Ser/Thr protein kinase family. Pelle subfamily.</text>
</comment>
<feature type="domain" description="Protein kinase" evidence="12">
    <location>
        <begin position="306"/>
        <end position="577"/>
    </location>
</feature>
<evidence type="ECO:0000256" key="1">
    <source>
        <dbReference type="ARBA" id="ARBA00008718"/>
    </source>
</evidence>
<dbReference type="GO" id="GO:0005886">
    <property type="term" value="C:plasma membrane"/>
    <property type="evidence" value="ECO:0007669"/>
    <property type="project" value="TreeGrafter"/>
</dbReference>
<dbReference type="GeneID" id="106152888"/>
<keyword evidence="13" id="KW-1185">Reference proteome</keyword>
<dbReference type="InterPro" id="IPR011029">
    <property type="entry name" value="DEATH-like_dom_sf"/>
</dbReference>
<sequence>MNSRRDLRVQPTTLVRCMRYSHISQLCHLLDPDQAWKHMTDYITKPNGQPKYNFDTICMLEMEMQRPNGSPTRKLIEDWSTQNTTVKDLLDVLIKSKLYRAANFISVDVLKGNKIEENIILYERNDSVTSLPCPGPTESSNLGHLNIELGSVQSSSDSNNFSNDNNSSNSGSSNSGSIRVHRLDHSSFGGPAENSEGKNLARCPSENDSSPYLASEEVNQMISLKNDVENGKGLDVEQATDPYCSQETVLVGAVDGEKKDTQAAGDDMSSLIQDIVEGLEHGDSVKHFEYSKLKLITGNFNRTAVSEKGNFLGQGGFGEVYLGKPDSVHLIAVKRLMDRVDTVMKQFKTELQVLSKYRHKNLLPLLGYSSDGPQFCIVFEYMPNGSVEDRLACKENTPPLSVEQRLEIVKGTACGIVFLHTFDEKPLIHRDIKSANILLDCNMVPKVGDFGFARTGSANPASMKMTTTVIGTSAYMAPEAVKFDISIKLDTFSYGVVLLELLSGLPPFDEEREEKDLASYVDENYSRENALELADRTAGEWPESMFNSLFSTAVNCLNYKKKLRPTMQEVLQEIEDL</sequence>
<evidence type="ECO:0000256" key="3">
    <source>
        <dbReference type="ARBA" id="ARBA00022527"/>
    </source>
</evidence>
<dbReference type="KEGG" id="lak:106152888"/>
<gene>
    <name evidence="14" type="primary">LOC106152888</name>
</gene>
<evidence type="ECO:0000256" key="6">
    <source>
        <dbReference type="ARBA" id="ARBA00022777"/>
    </source>
</evidence>
<dbReference type="GO" id="GO:0005524">
    <property type="term" value="F:ATP binding"/>
    <property type="evidence" value="ECO:0007669"/>
    <property type="project" value="UniProtKB-UniRule"/>
</dbReference>
<name>A0A1S3H7I9_LINAN</name>
<dbReference type="Gene3D" id="1.10.510.10">
    <property type="entry name" value="Transferase(Phosphotransferase) domain 1"/>
    <property type="match status" value="1"/>
</dbReference>
<evidence type="ECO:0000313" key="13">
    <source>
        <dbReference type="Proteomes" id="UP000085678"/>
    </source>
</evidence>
<comment type="catalytic activity">
    <reaction evidence="9">
        <text>L-seryl-[protein] + ATP = O-phospho-L-seryl-[protein] + ADP + H(+)</text>
        <dbReference type="Rhea" id="RHEA:17989"/>
        <dbReference type="Rhea" id="RHEA-COMP:9863"/>
        <dbReference type="Rhea" id="RHEA-COMP:11604"/>
        <dbReference type="ChEBI" id="CHEBI:15378"/>
        <dbReference type="ChEBI" id="CHEBI:29999"/>
        <dbReference type="ChEBI" id="CHEBI:30616"/>
        <dbReference type="ChEBI" id="CHEBI:83421"/>
        <dbReference type="ChEBI" id="CHEBI:456216"/>
        <dbReference type="EC" id="2.7.11.1"/>
    </reaction>
</comment>
<dbReference type="OMA" id="CELESRC"/>
<dbReference type="SUPFAM" id="SSF47986">
    <property type="entry name" value="DEATH domain"/>
    <property type="match status" value="1"/>
</dbReference>